<dbReference type="OrthoDB" id="9784101at2"/>
<feature type="domain" description="Methyltransferase type 11" evidence="1">
    <location>
        <begin position="37"/>
        <end position="133"/>
    </location>
</feature>
<comment type="caution">
    <text evidence="2">The sequence shown here is derived from an EMBL/GenBank/DDBJ whole genome shotgun (WGS) entry which is preliminary data.</text>
</comment>
<dbReference type="InterPro" id="IPR029063">
    <property type="entry name" value="SAM-dependent_MTases_sf"/>
</dbReference>
<dbReference type="Pfam" id="PF08241">
    <property type="entry name" value="Methyltransf_11"/>
    <property type="match status" value="1"/>
</dbReference>
<organism evidence="2 3">
    <name type="scientific">Tissierella creatinophila DSM 6911</name>
    <dbReference type="NCBI Taxonomy" id="1123403"/>
    <lineage>
        <taxon>Bacteria</taxon>
        <taxon>Bacillati</taxon>
        <taxon>Bacillota</taxon>
        <taxon>Tissierellia</taxon>
        <taxon>Tissierellales</taxon>
        <taxon>Tissierellaceae</taxon>
        <taxon>Tissierella</taxon>
    </lineage>
</organism>
<dbReference type="Gene3D" id="3.40.50.150">
    <property type="entry name" value="Vaccinia Virus protein VP39"/>
    <property type="match status" value="1"/>
</dbReference>
<accession>A0A1U7M7C4</accession>
<dbReference type="PANTHER" id="PTHR43591">
    <property type="entry name" value="METHYLTRANSFERASE"/>
    <property type="match status" value="1"/>
</dbReference>
<keyword evidence="3" id="KW-1185">Reference proteome</keyword>
<evidence type="ECO:0000313" key="3">
    <source>
        <dbReference type="Proteomes" id="UP000186112"/>
    </source>
</evidence>
<dbReference type="PANTHER" id="PTHR43591:SF24">
    <property type="entry name" value="2-METHOXY-6-POLYPRENYL-1,4-BENZOQUINOL METHYLASE, MITOCHONDRIAL"/>
    <property type="match status" value="1"/>
</dbReference>
<dbReference type="CDD" id="cd02440">
    <property type="entry name" value="AdoMet_MTases"/>
    <property type="match status" value="1"/>
</dbReference>
<proteinExistence type="predicted"/>
<dbReference type="Proteomes" id="UP000186112">
    <property type="component" value="Unassembled WGS sequence"/>
</dbReference>
<name>A0A1U7M7C4_TISCR</name>
<gene>
    <name evidence="2" type="primary">ycgJ</name>
    <name evidence="2" type="ORF">TICRE_08980</name>
</gene>
<sequence>MNYEKIKKFENKERLEELNPIDTLKRAGFKEGMVLCDIGAGTGIFSIPATKISDNDIYALEKSDEMIEILKNRIVEKNIKNLKVKKVESNILPIGDKVCDLVIMVTVLHHIDDKEFMIDEIKRILKKDGKLMIIEFHKRETSMGPPVEMRISEEELEEIGANNNLKIIDKFVLGDNFYGFISIYK</sequence>
<dbReference type="InterPro" id="IPR013216">
    <property type="entry name" value="Methyltransf_11"/>
</dbReference>
<dbReference type="SUPFAM" id="SSF53335">
    <property type="entry name" value="S-adenosyl-L-methionine-dependent methyltransferases"/>
    <property type="match status" value="1"/>
</dbReference>
<dbReference type="EMBL" id="LTDM01000011">
    <property type="protein sequence ID" value="OLS03197.1"/>
    <property type="molecule type" value="Genomic_DNA"/>
</dbReference>
<evidence type="ECO:0000259" key="1">
    <source>
        <dbReference type="Pfam" id="PF08241"/>
    </source>
</evidence>
<evidence type="ECO:0000313" key="2">
    <source>
        <dbReference type="EMBL" id="OLS03197.1"/>
    </source>
</evidence>
<dbReference type="AlphaFoldDB" id="A0A1U7M7C4"/>
<dbReference type="EC" id="2.1.1.-" evidence="2"/>
<dbReference type="GO" id="GO:0008757">
    <property type="term" value="F:S-adenosylmethionine-dependent methyltransferase activity"/>
    <property type="evidence" value="ECO:0007669"/>
    <property type="project" value="InterPro"/>
</dbReference>
<reference evidence="2 3" key="1">
    <citation type="submission" date="2016-02" db="EMBL/GenBank/DDBJ databases">
        <title>Genome sequence of Tissierella creatinophila DSM 6911.</title>
        <authorList>
            <person name="Poehlein A."/>
            <person name="Daniel R."/>
        </authorList>
    </citation>
    <scope>NUCLEOTIDE SEQUENCE [LARGE SCALE GENOMIC DNA]</scope>
    <source>
        <strain evidence="2 3">DSM 6911</strain>
    </source>
</reference>
<keyword evidence="2" id="KW-0489">Methyltransferase</keyword>
<dbReference type="GO" id="GO:0032259">
    <property type="term" value="P:methylation"/>
    <property type="evidence" value="ECO:0007669"/>
    <property type="project" value="UniProtKB-KW"/>
</dbReference>
<keyword evidence="2" id="KW-0808">Transferase</keyword>
<protein>
    <submittedName>
        <fullName evidence="2">Putative methyltransferase YcgJ</fullName>
        <ecNumber evidence="2">2.1.1.-</ecNumber>
    </submittedName>
</protein>
<dbReference type="RefSeq" id="WP_075725576.1">
    <property type="nucleotide sequence ID" value="NZ_LTDM01000011.1"/>
</dbReference>